<evidence type="ECO:0000256" key="1">
    <source>
        <dbReference type="ARBA" id="ARBA00005417"/>
    </source>
</evidence>
<feature type="domain" description="ABC transporter" evidence="5">
    <location>
        <begin position="6"/>
        <end position="228"/>
    </location>
</feature>
<dbReference type="InterPro" id="IPR017871">
    <property type="entry name" value="ABC_transporter-like_CS"/>
</dbReference>
<name>H2J3H3_MARPK</name>
<dbReference type="KEGG" id="mpz:Marpi_1389"/>
<dbReference type="Proteomes" id="UP000007161">
    <property type="component" value="Chromosome"/>
</dbReference>
<dbReference type="InterPro" id="IPR003439">
    <property type="entry name" value="ABC_transporter-like_ATP-bd"/>
</dbReference>
<dbReference type="PANTHER" id="PTHR42798">
    <property type="entry name" value="LIPOPROTEIN-RELEASING SYSTEM ATP-BINDING PROTEIN LOLD"/>
    <property type="match status" value="1"/>
</dbReference>
<dbReference type="RefSeq" id="WP_014296860.1">
    <property type="nucleotide sequence ID" value="NC_016751.1"/>
</dbReference>
<dbReference type="GO" id="GO:0098796">
    <property type="term" value="C:membrane protein complex"/>
    <property type="evidence" value="ECO:0007669"/>
    <property type="project" value="UniProtKB-ARBA"/>
</dbReference>
<dbReference type="InterPro" id="IPR003593">
    <property type="entry name" value="AAA+_ATPase"/>
</dbReference>
<reference evidence="6 7" key="1">
    <citation type="journal article" date="2012" name="J. Bacteriol.">
        <title>Complete Genome Sequence of the Thermophilic, Piezophilic, Heterotrophic Bacterium Marinitoga piezophila KA3.</title>
        <authorList>
            <person name="Lucas S."/>
            <person name="Han J."/>
            <person name="Lapidus A."/>
            <person name="Cheng J.F."/>
            <person name="Goodwin L.A."/>
            <person name="Pitluck S."/>
            <person name="Peters L."/>
            <person name="Mikhailova N."/>
            <person name="Teshima H."/>
            <person name="Detter J.C."/>
            <person name="Han C."/>
            <person name="Tapia R."/>
            <person name="Land M."/>
            <person name="Hauser L."/>
            <person name="Kyrpides N.C."/>
            <person name="Ivanova N."/>
            <person name="Pagani I."/>
            <person name="Vannier P."/>
            <person name="Oger P."/>
            <person name="Bartlett D.H."/>
            <person name="Noll K.M."/>
            <person name="Woyke T."/>
            <person name="Jebbar M."/>
        </authorList>
    </citation>
    <scope>NUCLEOTIDE SEQUENCE [LARGE SCALE GENOMIC DNA]</scope>
    <source>
        <strain evidence="7">DSM 14283 / JCM 11233 / KA3</strain>
    </source>
</reference>
<keyword evidence="4" id="KW-0067">ATP-binding</keyword>
<evidence type="ECO:0000313" key="6">
    <source>
        <dbReference type="EMBL" id="AEX85789.1"/>
    </source>
</evidence>
<evidence type="ECO:0000256" key="2">
    <source>
        <dbReference type="ARBA" id="ARBA00022448"/>
    </source>
</evidence>
<proteinExistence type="inferred from homology"/>
<dbReference type="SMART" id="SM00382">
    <property type="entry name" value="AAA"/>
    <property type="match status" value="1"/>
</dbReference>
<organism evidence="6 7">
    <name type="scientific">Marinitoga piezophila (strain DSM 14283 / JCM 11233 / KA3)</name>
    <dbReference type="NCBI Taxonomy" id="443254"/>
    <lineage>
        <taxon>Bacteria</taxon>
        <taxon>Thermotogati</taxon>
        <taxon>Thermotogota</taxon>
        <taxon>Thermotogae</taxon>
        <taxon>Petrotogales</taxon>
        <taxon>Petrotogaceae</taxon>
        <taxon>Marinitoga</taxon>
    </lineage>
</organism>
<reference evidence="7" key="2">
    <citation type="submission" date="2012-01" db="EMBL/GenBank/DDBJ databases">
        <title>Complete sequence of chromosome of Marinitoga piezophila KA3.</title>
        <authorList>
            <person name="Lucas S."/>
            <person name="Han J."/>
            <person name="Lapidus A."/>
            <person name="Cheng J.-F."/>
            <person name="Goodwin L."/>
            <person name="Pitluck S."/>
            <person name="Peters L."/>
            <person name="Mikhailova N."/>
            <person name="Teshima H."/>
            <person name="Detter J.C."/>
            <person name="Han C."/>
            <person name="Tapia R."/>
            <person name="Land M."/>
            <person name="Hauser L."/>
            <person name="Kyrpides N."/>
            <person name="Ivanova N."/>
            <person name="Pagani I."/>
            <person name="Jebbar M."/>
            <person name="Vannier P."/>
            <person name="Oger P."/>
            <person name="Cario A."/>
            <person name="Bartlett D."/>
            <person name="Noll K.M."/>
            <person name="Woyke T."/>
        </authorList>
    </citation>
    <scope>NUCLEOTIDE SEQUENCE [LARGE SCALE GENOMIC DNA]</scope>
    <source>
        <strain evidence="7">DSM 14283 / JCM 11233 / KA3</strain>
    </source>
</reference>
<dbReference type="GO" id="GO:0016887">
    <property type="term" value="F:ATP hydrolysis activity"/>
    <property type="evidence" value="ECO:0007669"/>
    <property type="project" value="InterPro"/>
</dbReference>
<dbReference type="Gene3D" id="3.40.50.300">
    <property type="entry name" value="P-loop containing nucleotide triphosphate hydrolases"/>
    <property type="match status" value="1"/>
</dbReference>
<dbReference type="OrthoDB" id="9810992at2"/>
<dbReference type="PROSITE" id="PS00211">
    <property type="entry name" value="ABC_TRANSPORTER_1"/>
    <property type="match status" value="1"/>
</dbReference>
<keyword evidence="3" id="KW-0547">Nucleotide-binding</keyword>
<dbReference type="InterPro" id="IPR027417">
    <property type="entry name" value="P-loop_NTPase"/>
</dbReference>
<comment type="similarity">
    <text evidence="1">Belongs to the ABC transporter superfamily.</text>
</comment>
<dbReference type="GO" id="GO:0005524">
    <property type="term" value="F:ATP binding"/>
    <property type="evidence" value="ECO:0007669"/>
    <property type="project" value="UniProtKB-KW"/>
</dbReference>
<dbReference type="GO" id="GO:0022857">
    <property type="term" value="F:transmembrane transporter activity"/>
    <property type="evidence" value="ECO:0007669"/>
    <property type="project" value="UniProtKB-ARBA"/>
</dbReference>
<dbReference type="SUPFAM" id="SSF52540">
    <property type="entry name" value="P-loop containing nucleoside triphosphate hydrolases"/>
    <property type="match status" value="1"/>
</dbReference>
<keyword evidence="7" id="KW-1185">Reference proteome</keyword>
<dbReference type="EMBL" id="CP003257">
    <property type="protein sequence ID" value="AEX85789.1"/>
    <property type="molecule type" value="Genomic_DNA"/>
</dbReference>
<dbReference type="PANTHER" id="PTHR42798:SF6">
    <property type="entry name" value="CELL DIVISION ATP-BINDING PROTEIN FTSE"/>
    <property type="match status" value="1"/>
</dbReference>
<evidence type="ECO:0000313" key="7">
    <source>
        <dbReference type="Proteomes" id="UP000007161"/>
    </source>
</evidence>
<dbReference type="InterPro" id="IPR017911">
    <property type="entry name" value="MacB-like_ATP-bd"/>
</dbReference>
<dbReference type="PROSITE" id="PS50893">
    <property type="entry name" value="ABC_TRANSPORTER_2"/>
    <property type="match status" value="1"/>
</dbReference>
<keyword evidence="2" id="KW-0813">Transport</keyword>
<accession>H2J3H3</accession>
<dbReference type="eggNOG" id="COG1136">
    <property type="taxonomic scope" value="Bacteria"/>
</dbReference>
<protein>
    <submittedName>
        <fullName evidence="6">ABC-type antimicrobial peptide transport system, ATPase component</fullName>
    </submittedName>
</protein>
<evidence type="ECO:0000256" key="4">
    <source>
        <dbReference type="ARBA" id="ARBA00022840"/>
    </source>
</evidence>
<sequence>MEKVIFEVKDVKKVYKMGEVNVNALDGINFKIKAGEFVIIMGPSGSGKSTTLHIIGCLDTPTSGKVYVDNMDVSNLSEKKLARIRREKIGFVFQQFNLLPKLTALENVELPMIYKGLPSSKRRKKAKELLEMVGLGDRIHHKPSQLSGGQMQRVAIARALANDPQYILADEPTGNLDSKSGEDIINILKDLNKSGMTVIIVTHDPDLESLGTHNIYLKDGLIQKESFK</sequence>
<dbReference type="FunFam" id="3.40.50.300:FF:000032">
    <property type="entry name" value="Export ABC transporter ATP-binding protein"/>
    <property type="match status" value="1"/>
</dbReference>
<evidence type="ECO:0000259" key="5">
    <source>
        <dbReference type="PROSITE" id="PS50893"/>
    </source>
</evidence>
<evidence type="ECO:0000256" key="3">
    <source>
        <dbReference type="ARBA" id="ARBA00022741"/>
    </source>
</evidence>
<dbReference type="AlphaFoldDB" id="H2J3H3"/>
<dbReference type="STRING" id="443254.Marpi_1389"/>
<dbReference type="CDD" id="cd03255">
    <property type="entry name" value="ABC_MJ0796_LolCDE_FtsE"/>
    <property type="match status" value="1"/>
</dbReference>
<dbReference type="HOGENOM" id="CLU_000604_1_22_0"/>
<dbReference type="Pfam" id="PF00005">
    <property type="entry name" value="ABC_tran"/>
    <property type="match status" value="1"/>
</dbReference>
<gene>
    <name evidence="6" type="ordered locus">Marpi_1389</name>
</gene>